<dbReference type="GO" id="GO:0003700">
    <property type="term" value="F:DNA-binding transcription factor activity"/>
    <property type="evidence" value="ECO:0007669"/>
    <property type="project" value="TreeGrafter"/>
</dbReference>
<dbReference type="InterPro" id="IPR036271">
    <property type="entry name" value="Tet_transcr_reg_TetR-rel_C_sf"/>
</dbReference>
<dbReference type="PRINTS" id="PR00455">
    <property type="entry name" value="HTHTETR"/>
</dbReference>
<dbReference type="AlphaFoldDB" id="A0A0H3DCU8"/>
<dbReference type="RefSeq" id="WP_013228785.1">
    <property type="nucleotide sequence ID" value="NC_014318.1"/>
</dbReference>
<sequence length="190" mass="20695">MSETPEQRGRKRDAAATRQALLDAGAKLFAERGFDRTTVRDIADLAGVNQSLLFRYFGSKEALFEEVIARSGREHLESHPPERLLSASLRSMLEPGGDRNRTLETYLRSSGSGDVGAVLRAEIGDQYARILATLTDAPDAELRADLALAWLLGIGVVRELTGKQPLAGADPDAIVRLVLTAVRTLLERAE</sequence>
<name>A0A0H3DCU8_AMYMU</name>
<dbReference type="KEGG" id="amd:AMED_7022"/>
<feature type="domain" description="HTH tetR-type" evidence="3">
    <location>
        <begin position="15"/>
        <end position="75"/>
    </location>
</feature>
<gene>
    <name evidence="4" type="ordered locus">AMED_7022</name>
</gene>
<keyword evidence="1 2" id="KW-0238">DNA-binding</keyword>
<protein>
    <submittedName>
        <fullName evidence="4">TetR family transcriptional regulator</fullName>
    </submittedName>
</protein>
<evidence type="ECO:0000259" key="3">
    <source>
        <dbReference type="PROSITE" id="PS50977"/>
    </source>
</evidence>
<dbReference type="PROSITE" id="PS50977">
    <property type="entry name" value="HTH_TETR_2"/>
    <property type="match status" value="1"/>
</dbReference>
<dbReference type="PANTHER" id="PTHR30055:SF235">
    <property type="entry name" value="TRANSCRIPTIONAL REGULATORY PROTEIN"/>
    <property type="match status" value="1"/>
</dbReference>
<dbReference type="InterPro" id="IPR009057">
    <property type="entry name" value="Homeodomain-like_sf"/>
</dbReference>
<evidence type="ECO:0000313" key="5">
    <source>
        <dbReference type="Proteomes" id="UP000000328"/>
    </source>
</evidence>
<dbReference type="Gene3D" id="1.10.357.10">
    <property type="entry name" value="Tetracycline Repressor, domain 2"/>
    <property type="match status" value="1"/>
</dbReference>
<accession>A0A0H3DCU8</accession>
<dbReference type="InterPro" id="IPR050109">
    <property type="entry name" value="HTH-type_TetR-like_transc_reg"/>
</dbReference>
<dbReference type="GO" id="GO:0000976">
    <property type="term" value="F:transcription cis-regulatory region binding"/>
    <property type="evidence" value="ECO:0007669"/>
    <property type="project" value="TreeGrafter"/>
</dbReference>
<dbReference type="eggNOG" id="COG1309">
    <property type="taxonomic scope" value="Bacteria"/>
</dbReference>
<dbReference type="GeneID" id="92874670"/>
<dbReference type="HOGENOM" id="CLU_069356_10_1_11"/>
<dbReference type="Pfam" id="PF00440">
    <property type="entry name" value="TetR_N"/>
    <property type="match status" value="1"/>
</dbReference>
<dbReference type="EMBL" id="CP002000">
    <property type="protein sequence ID" value="ADJ48740.1"/>
    <property type="molecule type" value="Genomic_DNA"/>
</dbReference>
<dbReference type="InterPro" id="IPR001647">
    <property type="entry name" value="HTH_TetR"/>
</dbReference>
<proteinExistence type="predicted"/>
<feature type="DNA-binding region" description="H-T-H motif" evidence="2">
    <location>
        <begin position="38"/>
        <end position="57"/>
    </location>
</feature>
<evidence type="ECO:0000313" key="4">
    <source>
        <dbReference type="EMBL" id="ADJ48740.1"/>
    </source>
</evidence>
<dbReference type="SUPFAM" id="SSF46689">
    <property type="entry name" value="Homeodomain-like"/>
    <property type="match status" value="1"/>
</dbReference>
<dbReference type="Proteomes" id="UP000000328">
    <property type="component" value="Chromosome"/>
</dbReference>
<evidence type="ECO:0000256" key="1">
    <source>
        <dbReference type="ARBA" id="ARBA00023125"/>
    </source>
</evidence>
<evidence type="ECO:0000256" key="2">
    <source>
        <dbReference type="PROSITE-ProRule" id="PRU00335"/>
    </source>
</evidence>
<dbReference type="PATRIC" id="fig|749927.5.peg.7303"/>
<dbReference type="OrthoDB" id="3210235at2"/>
<reference evidence="4 5" key="1">
    <citation type="journal article" date="2010" name="Cell Res.">
        <title>Complete genome sequence of the rifamycin SV-producing Amycolatopsis mediterranei U32 revealed its genetic characteristics in phylogeny and metabolism.</title>
        <authorList>
            <person name="Zhao W."/>
            <person name="Zhong Y."/>
            <person name="Yuan H."/>
            <person name="Wang J."/>
            <person name="Zheng H."/>
            <person name="Wang Y."/>
            <person name="Cen X."/>
            <person name="Xu F."/>
            <person name="Bai J."/>
            <person name="Han X."/>
            <person name="Lu G."/>
            <person name="Zhu Y."/>
            <person name="Shao Z."/>
            <person name="Yan H."/>
            <person name="Li C."/>
            <person name="Peng N."/>
            <person name="Zhang Z."/>
            <person name="Zhang Y."/>
            <person name="Lin W."/>
            <person name="Fan Y."/>
            <person name="Qin Z."/>
            <person name="Hu Y."/>
            <person name="Zhu B."/>
            <person name="Wang S."/>
            <person name="Ding X."/>
            <person name="Zhao G.P."/>
        </authorList>
    </citation>
    <scope>NUCLEOTIDE SEQUENCE [LARGE SCALE GENOMIC DNA]</scope>
    <source>
        <strain evidence="5">U-32</strain>
    </source>
</reference>
<dbReference type="SUPFAM" id="SSF48498">
    <property type="entry name" value="Tetracyclin repressor-like, C-terminal domain"/>
    <property type="match status" value="1"/>
</dbReference>
<dbReference type="InterPro" id="IPR041678">
    <property type="entry name" value="TetR_C_16"/>
</dbReference>
<dbReference type="PANTHER" id="PTHR30055">
    <property type="entry name" value="HTH-TYPE TRANSCRIPTIONAL REGULATOR RUTR"/>
    <property type="match status" value="1"/>
</dbReference>
<dbReference type="Gene3D" id="1.10.10.60">
    <property type="entry name" value="Homeodomain-like"/>
    <property type="match status" value="1"/>
</dbReference>
<organism evidence="4 5">
    <name type="scientific">Amycolatopsis mediterranei (strain U-32)</name>
    <dbReference type="NCBI Taxonomy" id="749927"/>
    <lineage>
        <taxon>Bacteria</taxon>
        <taxon>Bacillati</taxon>
        <taxon>Actinomycetota</taxon>
        <taxon>Actinomycetes</taxon>
        <taxon>Pseudonocardiales</taxon>
        <taxon>Pseudonocardiaceae</taxon>
        <taxon>Amycolatopsis</taxon>
    </lineage>
</organism>
<dbReference type="Pfam" id="PF17920">
    <property type="entry name" value="TetR_C_16"/>
    <property type="match status" value="1"/>
</dbReference>